<dbReference type="PANTHER" id="PTHR12459">
    <property type="entry name" value="TRANSMEMBRANE PROTEIN 135-RELATED"/>
    <property type="match status" value="1"/>
</dbReference>
<accession>A0A1E1JQR6</accession>
<name>A0A1E1JQR6_9HELO</name>
<keyword evidence="1" id="KW-0472">Membrane</keyword>
<dbReference type="AlphaFoldDB" id="A0A1E1JQR6"/>
<dbReference type="PANTHER" id="PTHR12459:SF15">
    <property type="entry name" value="TRANSMEMBRANE PROTEIN 135"/>
    <property type="match status" value="1"/>
</dbReference>
<reference evidence="3" key="1">
    <citation type="submission" date="2016-03" db="EMBL/GenBank/DDBJ databases">
        <authorList>
            <person name="Ploux O."/>
        </authorList>
    </citation>
    <scope>NUCLEOTIDE SEQUENCE [LARGE SCALE GENOMIC DNA]</scope>
    <source>
        <strain evidence="3">UK7</strain>
    </source>
</reference>
<proteinExistence type="predicted"/>
<keyword evidence="1" id="KW-0812">Transmembrane</keyword>
<keyword evidence="1" id="KW-1133">Transmembrane helix</keyword>
<organism evidence="2 3">
    <name type="scientific">Rhynchosporium graminicola</name>
    <dbReference type="NCBI Taxonomy" id="2792576"/>
    <lineage>
        <taxon>Eukaryota</taxon>
        <taxon>Fungi</taxon>
        <taxon>Dikarya</taxon>
        <taxon>Ascomycota</taxon>
        <taxon>Pezizomycotina</taxon>
        <taxon>Leotiomycetes</taxon>
        <taxon>Helotiales</taxon>
        <taxon>Ploettnerulaceae</taxon>
        <taxon>Rhynchosporium</taxon>
    </lineage>
</organism>
<feature type="transmembrane region" description="Helical" evidence="1">
    <location>
        <begin position="202"/>
        <end position="221"/>
    </location>
</feature>
<dbReference type="InParanoid" id="A0A1E1JQR6"/>
<sequence>MSSQLTTIRLAKSRCLEQKLPPLLRPAILAYVLGYASSTAPRVLTLLLTYLNRKRKNIDEKPDDKLSNALIQILRGGLEFQRFPTFCAALLPLQRFFASVVTKLSQAEKSRLTKWLSTFAAAWFSLKLLQSKKSNAFTEIVFHETANGRVARPTHFAGRTMDLTLFAVTRALDVVIGELWTQRRDRRKTTRRWSSIDKVISTLADPAIFASSCALIMWAWIYTPDRLPRSYNKWIKSAAAVDQRLLLALRRMRYGEIKYGQETGQAYLLQDMCKDYNLPLDYGDPAKTVPYPCEIVHMGTGSSCEYHAFSRFVRSFTWAFSTYLPLNLILTARDPTRKRFIHALKSSARSSSFLGTFIALYYYGICLTRSRLGPKILGSSTATCQQIDSGPCIGGGCALCGWSVLIETETRRKELGLFVAPRALATLLPRRYLMEKQWRETLAFATSAAVVFTCVSEKPGRPAAKITKAGA</sequence>
<comment type="caution">
    <text evidence="2">The sequence shown here is derived from an EMBL/GenBank/DDBJ whole genome shotgun (WGS) entry which is preliminary data.</text>
</comment>
<dbReference type="Proteomes" id="UP000178129">
    <property type="component" value="Unassembled WGS sequence"/>
</dbReference>
<evidence type="ECO:0000256" key="1">
    <source>
        <dbReference type="SAM" id="Phobius"/>
    </source>
</evidence>
<evidence type="ECO:0000313" key="2">
    <source>
        <dbReference type="EMBL" id="CZS87992.1"/>
    </source>
</evidence>
<dbReference type="EMBL" id="FJUW01000001">
    <property type="protein sequence ID" value="CZS87992.1"/>
    <property type="molecule type" value="Genomic_DNA"/>
</dbReference>
<dbReference type="InterPro" id="IPR026749">
    <property type="entry name" value="Tmem135"/>
</dbReference>
<feature type="transmembrane region" description="Helical" evidence="1">
    <location>
        <begin position="28"/>
        <end position="51"/>
    </location>
</feature>
<gene>
    <name evidence="2" type="ORF">RCO7_00961</name>
</gene>
<protein>
    <submittedName>
        <fullName evidence="2">Related to integral membrane protein</fullName>
    </submittedName>
</protein>
<evidence type="ECO:0000313" key="3">
    <source>
        <dbReference type="Proteomes" id="UP000178129"/>
    </source>
</evidence>
<keyword evidence="3" id="KW-1185">Reference proteome</keyword>